<feature type="compositionally biased region" description="Polar residues" evidence="13">
    <location>
        <begin position="482"/>
        <end position="498"/>
    </location>
</feature>
<keyword evidence="4" id="KW-0690">Ribosome biogenesis</keyword>
<evidence type="ECO:0000256" key="6">
    <source>
        <dbReference type="ARBA" id="ARBA00022741"/>
    </source>
</evidence>
<accession>T1JYZ2</accession>
<evidence type="ECO:0000259" key="14">
    <source>
        <dbReference type="PROSITE" id="PS51192"/>
    </source>
</evidence>
<name>T1JYZ2_TETUR</name>
<evidence type="ECO:0000256" key="11">
    <source>
        <dbReference type="ARBA" id="ARBA00037449"/>
    </source>
</evidence>
<dbReference type="SUPFAM" id="SSF52540">
    <property type="entry name" value="P-loop containing nucleoside triphosphate hydrolases"/>
    <property type="match status" value="1"/>
</dbReference>
<dbReference type="PROSITE" id="PS51192">
    <property type="entry name" value="HELICASE_ATP_BIND_1"/>
    <property type="match status" value="1"/>
</dbReference>
<evidence type="ECO:0000259" key="15">
    <source>
        <dbReference type="PROSITE" id="PS51194"/>
    </source>
</evidence>
<dbReference type="GO" id="GO:0003676">
    <property type="term" value="F:nucleic acid binding"/>
    <property type="evidence" value="ECO:0007669"/>
    <property type="project" value="InterPro"/>
</dbReference>
<dbReference type="Pfam" id="PF00270">
    <property type="entry name" value="DEAD"/>
    <property type="match status" value="1"/>
</dbReference>
<evidence type="ECO:0000256" key="10">
    <source>
        <dbReference type="ARBA" id="ARBA00023242"/>
    </source>
</evidence>
<reference evidence="16" key="2">
    <citation type="submission" date="2015-06" db="UniProtKB">
        <authorList>
            <consortium name="EnsemblMetazoa"/>
        </authorList>
    </citation>
    <scope>IDENTIFICATION</scope>
</reference>
<comment type="function">
    <text evidence="11">ATP-dependent RNA helicase required for 60S ribosomal subunit synthesis. Involved in efficient pre-rRNA processing, predominantly at site A3, which is necessary for the normal formation of 25S and 5.8S rRNAs.</text>
</comment>
<dbReference type="SMART" id="SM00487">
    <property type="entry name" value="DEXDc"/>
    <property type="match status" value="1"/>
</dbReference>
<evidence type="ECO:0000256" key="8">
    <source>
        <dbReference type="ARBA" id="ARBA00022806"/>
    </source>
</evidence>
<evidence type="ECO:0000256" key="7">
    <source>
        <dbReference type="ARBA" id="ARBA00022801"/>
    </source>
</evidence>
<dbReference type="InterPro" id="IPR014001">
    <property type="entry name" value="Helicase_ATP-bd"/>
</dbReference>
<keyword evidence="10" id="KW-0539">Nucleus</keyword>
<keyword evidence="7 12" id="KW-0378">Hydrolase</keyword>
<evidence type="ECO:0000256" key="2">
    <source>
        <dbReference type="ARBA" id="ARBA00009334"/>
    </source>
</evidence>
<dbReference type="EnsemblMetazoa" id="tetur03g02080.1">
    <property type="protein sequence ID" value="tetur03g02080.1"/>
    <property type="gene ID" value="tetur03g02080"/>
</dbReference>
<feature type="domain" description="Helicase ATP-binding" evidence="14">
    <location>
        <begin position="106"/>
        <end position="283"/>
    </location>
</feature>
<dbReference type="GO" id="GO:0003724">
    <property type="term" value="F:RNA helicase activity"/>
    <property type="evidence" value="ECO:0007669"/>
    <property type="project" value="UniProtKB-EC"/>
</dbReference>
<dbReference type="PROSITE" id="PS51194">
    <property type="entry name" value="HELICASE_CTER"/>
    <property type="match status" value="1"/>
</dbReference>
<dbReference type="CDD" id="cd18787">
    <property type="entry name" value="SF2_C_DEAD"/>
    <property type="match status" value="1"/>
</dbReference>
<dbReference type="EMBL" id="CAEY01001110">
    <property type="status" value="NOT_ANNOTATED_CDS"/>
    <property type="molecule type" value="Genomic_DNA"/>
</dbReference>
<evidence type="ECO:0000313" key="16">
    <source>
        <dbReference type="EnsemblMetazoa" id="tetur03g02080.1"/>
    </source>
</evidence>
<dbReference type="FunFam" id="3.40.50.300:FF:000008">
    <property type="entry name" value="ATP-dependent RNA helicase RhlB"/>
    <property type="match status" value="1"/>
</dbReference>
<evidence type="ECO:0000256" key="12">
    <source>
        <dbReference type="RuleBase" id="RU000492"/>
    </source>
</evidence>
<protein>
    <recommendedName>
        <fullName evidence="3">RNA helicase</fullName>
        <ecNumber evidence="3">3.6.4.13</ecNumber>
    </recommendedName>
</protein>
<sequence length="506" mass="57655">MFIRSTSLFKHFYNCPLIYEKLIAVRNVSSFGSPDSPINKSNGSDKCAGDEFDGQPNIFNQKIIVEGVDVPSPWKSAFEFEWPERIKDYLIRKNIQKPTPIQAQCWPIALSQRDLVGIAQTGSGKTLAYALPCLVNIDKIVSKGKKYNGPKAIILVPTRELAQQIDQVFVEIAWHIPLCIYGGAARRVQKESLASRRPEILVSTPGRLNDLIDEKDVDLSDCSYLVLDEADRMLDLGFEAQMRRIVDRTPKPPYHRQTLLCSATWPKEVRDLSLDLLNNYIQVNVGSTKLTANPNIKQHVILIEPIPNDKASKLLKLMEQLDDGSKHLPNQKVLIFVSTKKGADYLQRYLNAQGFYSMAIHSDRAQQSRSQIIDAFREGKRSILIGTDIASRGLDIDDITVVINYDMPNTIEDYVHRIGRTARSDKKGTSYAFFAPEDYRLAKDLIDLLKNANQIVDEQLYFYARQVSSERQRRDKMGYPRYSTTSNRNPAYPNLKSNYQRRTKTE</sequence>
<keyword evidence="5" id="KW-0698">rRNA processing</keyword>
<evidence type="ECO:0000256" key="4">
    <source>
        <dbReference type="ARBA" id="ARBA00022517"/>
    </source>
</evidence>
<evidence type="ECO:0000256" key="13">
    <source>
        <dbReference type="SAM" id="MobiDB-lite"/>
    </source>
</evidence>
<dbReference type="Proteomes" id="UP000015104">
    <property type="component" value="Unassembled WGS sequence"/>
</dbReference>
<feature type="domain" description="Helicase C-terminal" evidence="15">
    <location>
        <begin position="313"/>
        <end position="464"/>
    </location>
</feature>
<dbReference type="PROSITE" id="PS00039">
    <property type="entry name" value="DEAD_ATP_HELICASE"/>
    <property type="match status" value="1"/>
</dbReference>
<dbReference type="GO" id="GO:0005524">
    <property type="term" value="F:ATP binding"/>
    <property type="evidence" value="ECO:0007669"/>
    <property type="project" value="UniProtKB-KW"/>
</dbReference>
<feature type="region of interest" description="Disordered" evidence="13">
    <location>
        <begin position="472"/>
        <end position="506"/>
    </location>
</feature>
<dbReference type="InterPro" id="IPR011545">
    <property type="entry name" value="DEAD/DEAH_box_helicase_dom"/>
</dbReference>
<dbReference type="InterPro" id="IPR044742">
    <property type="entry name" value="DEAD/DEAH_RhlB"/>
</dbReference>
<comment type="subcellular location">
    <subcellularLocation>
        <location evidence="1">Nucleus</location>
        <location evidence="1">Nucleolus</location>
    </subcellularLocation>
</comment>
<dbReference type="InterPro" id="IPR001650">
    <property type="entry name" value="Helicase_C-like"/>
</dbReference>
<keyword evidence="17" id="KW-1185">Reference proteome</keyword>
<dbReference type="Pfam" id="PF00271">
    <property type="entry name" value="Helicase_C"/>
    <property type="match status" value="1"/>
</dbReference>
<keyword evidence="9 12" id="KW-0067">ATP-binding</keyword>
<proteinExistence type="inferred from homology"/>
<dbReference type="InterPro" id="IPR027417">
    <property type="entry name" value="P-loop_NTPase"/>
</dbReference>
<dbReference type="SMART" id="SM00490">
    <property type="entry name" value="HELICc"/>
    <property type="match status" value="1"/>
</dbReference>
<dbReference type="eggNOG" id="KOG0331">
    <property type="taxonomic scope" value="Eukaryota"/>
</dbReference>
<comment type="similarity">
    <text evidence="2">Belongs to the DEAD box helicase family. DDX5/DBP2 subfamily.</text>
</comment>
<dbReference type="InterPro" id="IPR000629">
    <property type="entry name" value="RNA-helicase_DEAD-box_CS"/>
</dbReference>
<keyword evidence="8 12" id="KW-0347">Helicase</keyword>
<dbReference type="STRING" id="32264.T1JYZ2"/>
<reference evidence="17" key="1">
    <citation type="submission" date="2011-08" db="EMBL/GenBank/DDBJ databases">
        <authorList>
            <person name="Rombauts S."/>
        </authorList>
    </citation>
    <scope>NUCLEOTIDE SEQUENCE</scope>
    <source>
        <strain evidence="17">London</strain>
    </source>
</reference>
<dbReference type="GO" id="GO:0016787">
    <property type="term" value="F:hydrolase activity"/>
    <property type="evidence" value="ECO:0007669"/>
    <property type="project" value="UniProtKB-KW"/>
</dbReference>
<dbReference type="EC" id="3.6.4.13" evidence="3"/>
<dbReference type="HOGENOM" id="CLU_003041_1_5_1"/>
<evidence type="ECO:0000256" key="5">
    <source>
        <dbReference type="ARBA" id="ARBA00022552"/>
    </source>
</evidence>
<dbReference type="Gene3D" id="3.40.50.300">
    <property type="entry name" value="P-loop containing nucleotide triphosphate hydrolases"/>
    <property type="match status" value="2"/>
</dbReference>
<keyword evidence="6 12" id="KW-0547">Nucleotide-binding</keyword>
<dbReference type="CDD" id="cd00268">
    <property type="entry name" value="DEADc"/>
    <property type="match status" value="1"/>
</dbReference>
<evidence type="ECO:0000313" key="17">
    <source>
        <dbReference type="Proteomes" id="UP000015104"/>
    </source>
</evidence>
<evidence type="ECO:0000256" key="1">
    <source>
        <dbReference type="ARBA" id="ARBA00004604"/>
    </source>
</evidence>
<dbReference type="PANTHER" id="PTHR47958">
    <property type="entry name" value="ATP-DEPENDENT RNA HELICASE DBP3"/>
    <property type="match status" value="1"/>
</dbReference>
<evidence type="ECO:0000256" key="3">
    <source>
        <dbReference type="ARBA" id="ARBA00012552"/>
    </source>
</evidence>
<dbReference type="AlphaFoldDB" id="T1JYZ2"/>
<organism evidence="16 17">
    <name type="scientific">Tetranychus urticae</name>
    <name type="common">Two-spotted spider mite</name>
    <dbReference type="NCBI Taxonomy" id="32264"/>
    <lineage>
        <taxon>Eukaryota</taxon>
        <taxon>Metazoa</taxon>
        <taxon>Ecdysozoa</taxon>
        <taxon>Arthropoda</taxon>
        <taxon>Chelicerata</taxon>
        <taxon>Arachnida</taxon>
        <taxon>Acari</taxon>
        <taxon>Acariformes</taxon>
        <taxon>Trombidiformes</taxon>
        <taxon>Prostigmata</taxon>
        <taxon>Eleutherengona</taxon>
        <taxon>Raphignathae</taxon>
        <taxon>Tetranychoidea</taxon>
        <taxon>Tetranychidae</taxon>
        <taxon>Tetranychus</taxon>
    </lineage>
</organism>
<evidence type="ECO:0000256" key="9">
    <source>
        <dbReference type="ARBA" id="ARBA00022840"/>
    </source>
</evidence>